<dbReference type="AlphaFoldDB" id="A0A9P6WLL9"/>
<dbReference type="Gene3D" id="3.40.50.1820">
    <property type="entry name" value="alpha/beta hydrolase"/>
    <property type="match status" value="1"/>
</dbReference>
<dbReference type="GO" id="GO:0006629">
    <property type="term" value="P:lipid metabolic process"/>
    <property type="evidence" value="ECO:0007669"/>
    <property type="project" value="InterPro"/>
</dbReference>
<reference evidence="3" key="1">
    <citation type="submission" date="2020-11" db="EMBL/GenBank/DDBJ databases">
        <title>Kefir isolates.</title>
        <authorList>
            <person name="Marcisauskas S."/>
            <person name="Kim Y."/>
            <person name="Blasche S."/>
        </authorList>
    </citation>
    <scope>NUCLEOTIDE SEQUENCE</scope>
    <source>
        <strain evidence="3">Olga-1</strain>
    </source>
</reference>
<feature type="domain" description="Partial AB-hydrolase lipase" evidence="2">
    <location>
        <begin position="94"/>
        <end position="155"/>
    </location>
</feature>
<accession>A0A9P6WLL9</accession>
<dbReference type="SUPFAM" id="SSF53474">
    <property type="entry name" value="alpha/beta-Hydrolases"/>
    <property type="match status" value="1"/>
</dbReference>
<proteinExistence type="predicted"/>
<keyword evidence="1" id="KW-0472">Membrane</keyword>
<keyword evidence="1" id="KW-1133">Transmembrane helix</keyword>
<gene>
    <name evidence="3" type="ORF">C6P40_005155</name>
</gene>
<dbReference type="Proteomes" id="UP000697127">
    <property type="component" value="Unassembled WGS sequence"/>
</dbReference>
<dbReference type="InterPro" id="IPR029058">
    <property type="entry name" value="AB_hydrolase_fold"/>
</dbReference>
<keyword evidence="4" id="KW-1185">Reference proteome</keyword>
<dbReference type="EMBL" id="PUHW01000084">
    <property type="protein sequence ID" value="KAG0689376.1"/>
    <property type="molecule type" value="Genomic_DNA"/>
</dbReference>
<name>A0A9P6WLL9_9ASCO</name>
<keyword evidence="1" id="KW-0812">Transmembrane</keyword>
<dbReference type="InterPro" id="IPR006693">
    <property type="entry name" value="AB_hydrolase_lipase"/>
</dbReference>
<evidence type="ECO:0000259" key="2">
    <source>
        <dbReference type="Pfam" id="PF04083"/>
    </source>
</evidence>
<evidence type="ECO:0000256" key="1">
    <source>
        <dbReference type="SAM" id="Phobius"/>
    </source>
</evidence>
<dbReference type="PANTHER" id="PTHR11005">
    <property type="entry name" value="LYSOSOMAL ACID LIPASE-RELATED"/>
    <property type="match status" value="1"/>
</dbReference>
<organism evidence="3 4">
    <name type="scientific">Pichia californica</name>
    <dbReference type="NCBI Taxonomy" id="460514"/>
    <lineage>
        <taxon>Eukaryota</taxon>
        <taxon>Fungi</taxon>
        <taxon>Dikarya</taxon>
        <taxon>Ascomycota</taxon>
        <taxon>Saccharomycotina</taxon>
        <taxon>Pichiomycetes</taxon>
        <taxon>Pichiales</taxon>
        <taxon>Pichiaceae</taxon>
        <taxon>Pichia</taxon>
    </lineage>
</organism>
<sequence>MREPLISSGTTQSFNRMSTNNAWSNPLATICIKITSAICSFLFIGFIFNFSLCAHIYNSYILRENIGKIRDLESSPQSIAYPQDIKIKVTSDLSYYAGLIGLRLIEYEIITEDGFIITLQRLYDPNIDEKKRNNSFKPILLLHGLMQSSGSFLTSGYKSIAYFLVKNNYDIWLGNNRCGFNPKHVKYNSNNHKMWDWDLDEMAYYDIPAMIKQIKLIKLNYNGKISIISHSQGTTQTIYLLSNSRKPNNIIENIDIIDKCVLLAPAIYGGPLLNEKLFIKFMRFLPNGVYEMFFGINSFMPVLMHMRNLTYKSPMFGLSSYMVFSYLFDWNDYLWDANLRRYHFIFSPVFVSVKLMKWWLRGQGFAMNKPIISNPDYWFNENTPELLLVIGGKDDLVNGDLFINRLMHKEINMKDKWHYVKIPEYSHLDVLWADDIIETIGNSLLEFLK</sequence>
<comment type="caution">
    <text evidence="3">The sequence shown here is derived from an EMBL/GenBank/DDBJ whole genome shotgun (WGS) entry which is preliminary data.</text>
</comment>
<dbReference type="Pfam" id="PF04083">
    <property type="entry name" value="Abhydro_lipase"/>
    <property type="match status" value="1"/>
</dbReference>
<evidence type="ECO:0000313" key="4">
    <source>
        <dbReference type="Proteomes" id="UP000697127"/>
    </source>
</evidence>
<feature type="transmembrane region" description="Helical" evidence="1">
    <location>
        <begin position="27"/>
        <end position="53"/>
    </location>
</feature>
<evidence type="ECO:0000313" key="3">
    <source>
        <dbReference type="EMBL" id="KAG0689376.1"/>
    </source>
</evidence>
<protein>
    <recommendedName>
        <fullName evidence="2">Partial AB-hydrolase lipase domain-containing protein</fullName>
    </recommendedName>
</protein>